<reference evidence="2 3" key="1">
    <citation type="submission" date="2017-06" db="EMBL/GenBank/DDBJ databases">
        <title>Draft genome sequence of anaerobic fermentative bacterium Anaeromicrobium sediminis DY2726D isolated from West Pacific Ocean sediments.</title>
        <authorList>
            <person name="Zeng X."/>
        </authorList>
    </citation>
    <scope>NUCLEOTIDE SEQUENCE [LARGE SCALE GENOMIC DNA]</scope>
    <source>
        <strain evidence="2 3">DY2726D</strain>
    </source>
</reference>
<feature type="transmembrane region" description="Helical" evidence="1">
    <location>
        <begin position="90"/>
        <end position="109"/>
    </location>
</feature>
<dbReference type="AlphaFoldDB" id="A0A267MIZ1"/>
<name>A0A267MIZ1_9FIRM</name>
<accession>A0A267MIZ1</accession>
<comment type="caution">
    <text evidence="2">The sequence shown here is derived from an EMBL/GenBank/DDBJ whole genome shotgun (WGS) entry which is preliminary data.</text>
</comment>
<feature type="transmembrane region" description="Helical" evidence="1">
    <location>
        <begin position="206"/>
        <end position="230"/>
    </location>
</feature>
<organism evidence="2 3">
    <name type="scientific">Anaeromicrobium sediminis</name>
    <dbReference type="NCBI Taxonomy" id="1478221"/>
    <lineage>
        <taxon>Bacteria</taxon>
        <taxon>Bacillati</taxon>
        <taxon>Bacillota</taxon>
        <taxon>Clostridia</taxon>
        <taxon>Peptostreptococcales</taxon>
        <taxon>Thermotaleaceae</taxon>
        <taxon>Anaeromicrobium</taxon>
    </lineage>
</organism>
<dbReference type="Proteomes" id="UP000216024">
    <property type="component" value="Unassembled WGS sequence"/>
</dbReference>
<feature type="transmembrane region" description="Helical" evidence="1">
    <location>
        <begin position="24"/>
        <end position="43"/>
    </location>
</feature>
<evidence type="ECO:0000256" key="1">
    <source>
        <dbReference type="SAM" id="Phobius"/>
    </source>
</evidence>
<dbReference type="OrthoDB" id="1701429at2"/>
<keyword evidence="3" id="KW-1185">Reference proteome</keyword>
<evidence type="ECO:0000313" key="2">
    <source>
        <dbReference type="EMBL" id="PAB59417.1"/>
    </source>
</evidence>
<dbReference type="EMBL" id="NIBG01000007">
    <property type="protein sequence ID" value="PAB59417.1"/>
    <property type="molecule type" value="Genomic_DNA"/>
</dbReference>
<feature type="transmembrane region" description="Helical" evidence="1">
    <location>
        <begin position="49"/>
        <end position="69"/>
    </location>
</feature>
<gene>
    <name evidence="2" type="ORF">CCE28_09360</name>
</gene>
<keyword evidence="1" id="KW-0472">Membrane</keyword>
<dbReference type="RefSeq" id="WP_095133282.1">
    <property type="nucleotide sequence ID" value="NZ_NIBG01000007.1"/>
</dbReference>
<proteinExistence type="predicted"/>
<protein>
    <submittedName>
        <fullName evidence="2">Uncharacterized protein</fullName>
    </submittedName>
</protein>
<feature type="transmembrane region" description="Helical" evidence="1">
    <location>
        <begin position="129"/>
        <end position="146"/>
    </location>
</feature>
<sequence length="245" mass="28311">MIEDMININKKIIPEGLKKFKDNWPVLFVGLVYSIILIFMFRIAMIFSILGGIIIALGQSAIFSNYLYLIESVVIYNRATLNEFKYGFKVYLFKVYGVVFLFWFVGYTIELFLSPLLRIGIGDLSLKLILDLIILIVLNPLPEVIYQKQYDILGSIQYSFEFIKANAVEWFVPNIILGVLLYLTMGKFISINSLLSGGIYMKAGNVVGYILGQVILFFTMVYRGLLFKLLNNSSRRKRKFMRNMY</sequence>
<keyword evidence="1" id="KW-0812">Transmembrane</keyword>
<evidence type="ECO:0000313" key="3">
    <source>
        <dbReference type="Proteomes" id="UP000216024"/>
    </source>
</evidence>
<feature type="transmembrane region" description="Helical" evidence="1">
    <location>
        <begin position="167"/>
        <end position="186"/>
    </location>
</feature>
<keyword evidence="1" id="KW-1133">Transmembrane helix</keyword>